<evidence type="ECO:0000256" key="7">
    <source>
        <dbReference type="ARBA" id="ARBA00023237"/>
    </source>
</evidence>
<dbReference type="InterPro" id="IPR023996">
    <property type="entry name" value="TonB-dep_OMP_SusC/RagA"/>
</dbReference>
<dbReference type="OrthoDB" id="9768177at2"/>
<name>A0A0N0RR34_9FLAO</name>
<dbReference type="Pfam" id="PF13715">
    <property type="entry name" value="CarbopepD_reg_2"/>
    <property type="match status" value="1"/>
</dbReference>
<accession>A0A0N0RR34</accession>
<feature type="chain" id="PRO_5005857725" description="TonB-dependent receptor" evidence="10">
    <location>
        <begin position="23"/>
        <end position="1018"/>
    </location>
</feature>
<dbReference type="NCBIfam" id="TIGR04056">
    <property type="entry name" value="OMP_RagA_SusC"/>
    <property type="match status" value="1"/>
</dbReference>
<keyword evidence="3 8" id="KW-1134">Transmembrane beta strand</keyword>
<keyword evidence="7 8" id="KW-0998">Cell outer membrane</keyword>
<organism evidence="13 14">
    <name type="scientific">Flavobacterium akiainvivens</name>
    <dbReference type="NCBI Taxonomy" id="1202724"/>
    <lineage>
        <taxon>Bacteria</taxon>
        <taxon>Pseudomonadati</taxon>
        <taxon>Bacteroidota</taxon>
        <taxon>Flavobacteriia</taxon>
        <taxon>Flavobacteriales</taxon>
        <taxon>Flavobacteriaceae</taxon>
        <taxon>Flavobacterium</taxon>
    </lineage>
</organism>
<evidence type="ECO:0000256" key="10">
    <source>
        <dbReference type="SAM" id="SignalP"/>
    </source>
</evidence>
<dbReference type="NCBIfam" id="TIGR04057">
    <property type="entry name" value="SusC_RagA_signa"/>
    <property type="match status" value="1"/>
</dbReference>
<gene>
    <name evidence="13" type="ORF">AM493_18810</name>
</gene>
<comment type="similarity">
    <text evidence="8 9">Belongs to the TonB-dependent receptor family.</text>
</comment>
<keyword evidence="14" id="KW-1185">Reference proteome</keyword>
<dbReference type="InterPro" id="IPR037066">
    <property type="entry name" value="Plug_dom_sf"/>
</dbReference>
<dbReference type="Pfam" id="PF07715">
    <property type="entry name" value="Plug"/>
    <property type="match status" value="1"/>
</dbReference>
<feature type="signal peptide" evidence="10">
    <location>
        <begin position="1"/>
        <end position="22"/>
    </location>
</feature>
<evidence type="ECO:0000256" key="6">
    <source>
        <dbReference type="ARBA" id="ARBA00023136"/>
    </source>
</evidence>
<dbReference type="InterPro" id="IPR036942">
    <property type="entry name" value="Beta-barrel_TonB_sf"/>
</dbReference>
<feature type="domain" description="TonB-dependent receptor-like beta-barrel" evidence="11">
    <location>
        <begin position="488"/>
        <end position="982"/>
    </location>
</feature>
<dbReference type="SUPFAM" id="SSF49464">
    <property type="entry name" value="Carboxypeptidase regulatory domain-like"/>
    <property type="match status" value="1"/>
</dbReference>
<dbReference type="AlphaFoldDB" id="A0A0N0RR34"/>
<evidence type="ECO:0000256" key="9">
    <source>
        <dbReference type="RuleBase" id="RU003357"/>
    </source>
</evidence>
<dbReference type="PATRIC" id="fig|1202724.3.peg.3905"/>
<evidence type="ECO:0000259" key="12">
    <source>
        <dbReference type="Pfam" id="PF07715"/>
    </source>
</evidence>
<feature type="domain" description="TonB-dependent receptor plug" evidence="12">
    <location>
        <begin position="118"/>
        <end position="220"/>
    </location>
</feature>
<evidence type="ECO:0000313" key="14">
    <source>
        <dbReference type="Proteomes" id="UP000037755"/>
    </source>
</evidence>
<comment type="subcellular location">
    <subcellularLocation>
        <location evidence="1 8">Cell outer membrane</location>
        <topology evidence="1 8">Multi-pass membrane protein</topology>
    </subcellularLocation>
</comment>
<dbReference type="InterPro" id="IPR039426">
    <property type="entry name" value="TonB-dep_rcpt-like"/>
</dbReference>
<evidence type="ECO:0008006" key="15">
    <source>
        <dbReference type="Google" id="ProtNLM"/>
    </source>
</evidence>
<dbReference type="InterPro" id="IPR008969">
    <property type="entry name" value="CarboxyPept-like_regulatory"/>
</dbReference>
<dbReference type="EMBL" id="LIYD01000005">
    <property type="protein sequence ID" value="KOS07880.1"/>
    <property type="molecule type" value="Genomic_DNA"/>
</dbReference>
<dbReference type="InterPro" id="IPR000531">
    <property type="entry name" value="Beta-barrel_TonB"/>
</dbReference>
<dbReference type="GO" id="GO:0009279">
    <property type="term" value="C:cell outer membrane"/>
    <property type="evidence" value="ECO:0007669"/>
    <property type="project" value="UniProtKB-SubCell"/>
</dbReference>
<keyword evidence="2 8" id="KW-0813">Transport</keyword>
<evidence type="ECO:0000259" key="11">
    <source>
        <dbReference type="Pfam" id="PF00593"/>
    </source>
</evidence>
<keyword evidence="6 8" id="KW-0472">Membrane</keyword>
<dbReference type="STRING" id="1202724.AM493_18810"/>
<dbReference type="Gene3D" id="2.170.130.10">
    <property type="entry name" value="TonB-dependent receptor, plug domain"/>
    <property type="match status" value="1"/>
</dbReference>
<dbReference type="Gene3D" id="2.40.170.20">
    <property type="entry name" value="TonB-dependent receptor, beta-barrel domain"/>
    <property type="match status" value="1"/>
</dbReference>
<keyword evidence="10" id="KW-0732">Signal</keyword>
<keyword evidence="5 9" id="KW-0798">TonB box</keyword>
<dbReference type="Proteomes" id="UP000037755">
    <property type="component" value="Unassembled WGS sequence"/>
</dbReference>
<reference evidence="13 14" key="1">
    <citation type="submission" date="2015-08" db="EMBL/GenBank/DDBJ databases">
        <title>Whole genome sequence of Flavobacterium akiainvivens IK-1T, from decaying Wikstroemia oahuensis, an endemic Hawaiian shrub.</title>
        <authorList>
            <person name="Wan X."/>
            <person name="Hou S."/>
            <person name="Saito J."/>
            <person name="Donachie S."/>
        </authorList>
    </citation>
    <scope>NUCLEOTIDE SEQUENCE [LARGE SCALE GENOMIC DNA]</scope>
    <source>
        <strain evidence="13 14">IK-1</strain>
    </source>
</reference>
<evidence type="ECO:0000256" key="5">
    <source>
        <dbReference type="ARBA" id="ARBA00023077"/>
    </source>
</evidence>
<evidence type="ECO:0000256" key="2">
    <source>
        <dbReference type="ARBA" id="ARBA00022448"/>
    </source>
</evidence>
<evidence type="ECO:0000256" key="3">
    <source>
        <dbReference type="ARBA" id="ARBA00022452"/>
    </source>
</evidence>
<dbReference type="Pfam" id="PF00593">
    <property type="entry name" value="TonB_dep_Rec_b-barrel"/>
    <property type="match status" value="1"/>
</dbReference>
<sequence length="1018" mass="112380">MKSKFTWIFTLLLAFFVQFAFAQQKTVSGVITDGDGMPLPGVSVLVKESPSTVVVTDLNGHYEISVAKGQTLVFTYVNTTRSVEVTDLTTYDQTMVEELKEVVITNYKTTSRPLSNDAITTVTAEKIGGRPNASFIQTLQAQVPGLNISTGSGQPGANSTVILRGYGSINGNVEPLYVIDNIPLNVDNFRSLNPNDIQSISVLKDAGATAIYGNRGANGVIVVTTKKGSFDAPLKVTYQGVTSFTEMQNNKYRTMNSRQLLGLEKAYGRGYGTQLTDEEIANYNTSTNWKDELFRTGVSQNHTISLTSGGANLASFTSIGYFDQEGILQNTGLQRFSFRNNLSGKSKNDKFTYTTALTFNYSVSNTASRLGEGAVNINPVVGANNGLPYLTPGMYQSGAQLLQWYQTGSSPDETNPIGSTGLSLTPLLLLNQLDTYIGRSNEIKALANFQGKYKITDDLSIGGSFGTDFTEINGLTVSSPASFTELLYQVDGQDYLGFQGESFSRDVSFNVNTNVSYSKSWGEHSLDVAAFTEYYKSHFKTFSYTQNGLDPKVFEPGNGAGYIPFNPATPNFYIPSVGAGKGSAGLFSYFATADYDYSQKYGVGATVRRDASYRFAATNRWGTFWSVSGRWNIDQEDFMEDAGFDLLKVRASYGTVGNQNIIGQSIYSAANNSRTLYGLISPSYANMPGYGLAQLGNADLKWETTKQFNLGVEWEVFEQRLRGTVELYDKTVDDLFLTLPLSGVNGTYGIPGNYGSMQNRGVELQLAYDVLRNDDFKLTLNFNGSYNKNKVLDIANESGRVEGDLQILAEGHPLNEFYSIPYAGVNPANGNLLFYDAEGNLTENPNPETDKRFTGKTFFPKFQGGFGFDASYKGFFLTTQFSYVADIWRYDYDLSSLQDPTDIGVMNQSADLLNAWTTDNRVTDIPALRYTNQGTDEFSDRYLKDASYVRLRYASLGYQFKKDLLDKTFLSGARVYLQAENLFTLTKWRGWDAESNRAADVYQYPTPRILSVGLEVEF</sequence>
<comment type="caution">
    <text evidence="13">The sequence shown here is derived from an EMBL/GenBank/DDBJ whole genome shotgun (WGS) entry which is preliminary data.</text>
</comment>
<dbReference type="InterPro" id="IPR023997">
    <property type="entry name" value="TonB-dep_OMP_SusC/RagA_CS"/>
</dbReference>
<dbReference type="InterPro" id="IPR012910">
    <property type="entry name" value="Plug_dom"/>
</dbReference>
<dbReference type="Gene3D" id="2.60.40.1120">
    <property type="entry name" value="Carboxypeptidase-like, regulatory domain"/>
    <property type="match status" value="1"/>
</dbReference>
<dbReference type="PROSITE" id="PS52016">
    <property type="entry name" value="TONB_DEPENDENT_REC_3"/>
    <property type="match status" value="1"/>
</dbReference>
<dbReference type="SUPFAM" id="SSF56935">
    <property type="entry name" value="Porins"/>
    <property type="match status" value="1"/>
</dbReference>
<evidence type="ECO:0000256" key="1">
    <source>
        <dbReference type="ARBA" id="ARBA00004571"/>
    </source>
</evidence>
<evidence type="ECO:0000313" key="13">
    <source>
        <dbReference type="EMBL" id="KOS07880.1"/>
    </source>
</evidence>
<evidence type="ECO:0000256" key="4">
    <source>
        <dbReference type="ARBA" id="ARBA00022692"/>
    </source>
</evidence>
<dbReference type="RefSeq" id="WP_054409597.1">
    <property type="nucleotide sequence ID" value="NZ_FOYA01000002.1"/>
</dbReference>
<keyword evidence="4 8" id="KW-0812">Transmembrane</keyword>
<evidence type="ECO:0000256" key="8">
    <source>
        <dbReference type="PROSITE-ProRule" id="PRU01360"/>
    </source>
</evidence>
<proteinExistence type="inferred from homology"/>
<protein>
    <recommendedName>
        <fullName evidence="15">TonB-dependent receptor</fullName>
    </recommendedName>
</protein>